<proteinExistence type="predicted"/>
<reference evidence="2 3" key="1">
    <citation type="submission" date="2024-04" db="EMBL/GenBank/DDBJ databases">
        <authorList>
            <person name="Waldvogel A.-M."/>
            <person name="Schoenle A."/>
        </authorList>
    </citation>
    <scope>NUCLEOTIDE SEQUENCE [LARGE SCALE GENOMIC DNA]</scope>
</reference>
<feature type="region of interest" description="Disordered" evidence="1">
    <location>
        <begin position="70"/>
        <end position="124"/>
    </location>
</feature>
<evidence type="ECO:0000313" key="3">
    <source>
        <dbReference type="Proteomes" id="UP001497482"/>
    </source>
</evidence>
<dbReference type="Proteomes" id="UP001497482">
    <property type="component" value="Chromosome 12"/>
</dbReference>
<gene>
    <name evidence="2" type="ORF">KC01_LOCUS7408</name>
</gene>
<keyword evidence="3" id="KW-1185">Reference proteome</keyword>
<sequence length="124" mass="13367">MLSPVGILMSLLQQRSAPDVFAEGFIRGWIRTLADCVLVLTQEGTVRAAEMSTQLELQRKLCLLTVAFSSSPDHTTRRSSKAPGAEQRLSPRRPTSPRPLAAPTHQSPGRGGSVRSITADKGSD</sequence>
<name>A0AAV2JJN7_KNICA</name>
<dbReference type="AlphaFoldDB" id="A0AAV2JJN7"/>
<protein>
    <submittedName>
        <fullName evidence="2">Uncharacterized protein</fullName>
    </submittedName>
</protein>
<dbReference type="EMBL" id="OZ035834">
    <property type="protein sequence ID" value="CAL1575940.1"/>
    <property type="molecule type" value="Genomic_DNA"/>
</dbReference>
<evidence type="ECO:0000313" key="2">
    <source>
        <dbReference type="EMBL" id="CAL1575940.1"/>
    </source>
</evidence>
<accession>A0AAV2JJN7</accession>
<evidence type="ECO:0000256" key="1">
    <source>
        <dbReference type="SAM" id="MobiDB-lite"/>
    </source>
</evidence>
<organism evidence="2 3">
    <name type="scientific">Knipowitschia caucasica</name>
    <name type="common">Caucasian dwarf goby</name>
    <name type="synonym">Pomatoschistus caucasicus</name>
    <dbReference type="NCBI Taxonomy" id="637954"/>
    <lineage>
        <taxon>Eukaryota</taxon>
        <taxon>Metazoa</taxon>
        <taxon>Chordata</taxon>
        <taxon>Craniata</taxon>
        <taxon>Vertebrata</taxon>
        <taxon>Euteleostomi</taxon>
        <taxon>Actinopterygii</taxon>
        <taxon>Neopterygii</taxon>
        <taxon>Teleostei</taxon>
        <taxon>Neoteleostei</taxon>
        <taxon>Acanthomorphata</taxon>
        <taxon>Gobiaria</taxon>
        <taxon>Gobiiformes</taxon>
        <taxon>Gobioidei</taxon>
        <taxon>Gobiidae</taxon>
        <taxon>Gobiinae</taxon>
        <taxon>Knipowitschia</taxon>
    </lineage>
</organism>